<dbReference type="Proteomes" id="UP000307440">
    <property type="component" value="Unassembled WGS sequence"/>
</dbReference>
<accession>A0A5C3LAD9</accession>
<reference evidence="2 3" key="1">
    <citation type="journal article" date="2019" name="Nat. Ecol. Evol.">
        <title>Megaphylogeny resolves global patterns of mushroom evolution.</title>
        <authorList>
            <person name="Varga T."/>
            <person name="Krizsan K."/>
            <person name="Foldi C."/>
            <person name="Dima B."/>
            <person name="Sanchez-Garcia M."/>
            <person name="Sanchez-Ramirez S."/>
            <person name="Szollosi G.J."/>
            <person name="Szarkandi J.G."/>
            <person name="Papp V."/>
            <person name="Albert L."/>
            <person name="Andreopoulos W."/>
            <person name="Angelini C."/>
            <person name="Antonin V."/>
            <person name="Barry K.W."/>
            <person name="Bougher N.L."/>
            <person name="Buchanan P."/>
            <person name="Buyck B."/>
            <person name="Bense V."/>
            <person name="Catcheside P."/>
            <person name="Chovatia M."/>
            <person name="Cooper J."/>
            <person name="Damon W."/>
            <person name="Desjardin D."/>
            <person name="Finy P."/>
            <person name="Geml J."/>
            <person name="Haridas S."/>
            <person name="Hughes K."/>
            <person name="Justo A."/>
            <person name="Karasinski D."/>
            <person name="Kautmanova I."/>
            <person name="Kiss B."/>
            <person name="Kocsube S."/>
            <person name="Kotiranta H."/>
            <person name="LaButti K.M."/>
            <person name="Lechner B.E."/>
            <person name="Liimatainen K."/>
            <person name="Lipzen A."/>
            <person name="Lukacs Z."/>
            <person name="Mihaltcheva S."/>
            <person name="Morgado L.N."/>
            <person name="Niskanen T."/>
            <person name="Noordeloos M.E."/>
            <person name="Ohm R.A."/>
            <person name="Ortiz-Santana B."/>
            <person name="Ovrebo C."/>
            <person name="Racz N."/>
            <person name="Riley R."/>
            <person name="Savchenko A."/>
            <person name="Shiryaev A."/>
            <person name="Soop K."/>
            <person name="Spirin V."/>
            <person name="Szebenyi C."/>
            <person name="Tomsovsky M."/>
            <person name="Tulloss R.E."/>
            <person name="Uehling J."/>
            <person name="Grigoriev I.V."/>
            <person name="Vagvolgyi C."/>
            <person name="Papp T."/>
            <person name="Martin F.M."/>
            <person name="Miettinen O."/>
            <person name="Hibbett D.S."/>
            <person name="Nagy L.G."/>
        </authorList>
    </citation>
    <scope>NUCLEOTIDE SEQUENCE [LARGE SCALE GENOMIC DNA]</scope>
    <source>
        <strain evidence="2 3">CBS 121175</strain>
    </source>
</reference>
<evidence type="ECO:0000313" key="3">
    <source>
        <dbReference type="Proteomes" id="UP000307440"/>
    </source>
</evidence>
<feature type="region of interest" description="Disordered" evidence="1">
    <location>
        <begin position="221"/>
        <end position="243"/>
    </location>
</feature>
<proteinExistence type="predicted"/>
<dbReference type="AlphaFoldDB" id="A0A5C3LAD9"/>
<keyword evidence="3" id="KW-1185">Reference proteome</keyword>
<evidence type="ECO:0000256" key="1">
    <source>
        <dbReference type="SAM" id="MobiDB-lite"/>
    </source>
</evidence>
<protein>
    <submittedName>
        <fullName evidence="2">Uncharacterized protein</fullName>
    </submittedName>
</protein>
<name>A0A5C3LAD9_COPMA</name>
<dbReference type="EMBL" id="ML210147">
    <property type="protein sequence ID" value="TFK30014.1"/>
    <property type="molecule type" value="Genomic_DNA"/>
</dbReference>
<sequence>MFLSCMAYNKPDIGGNSSRHVNHLLHTLRGEQFRHAQNVRKSKSHLSPSSTIARNKPTLPVDLATLDYNLFDRSSKTPEESQQSTLPQCSGPLPPKSWTLTMNKDEVFATASWRSQALSLIYDNLGVSVNNSRLLPLSMMCLLHLISRYPLTELREDILPFIPQHLCQSLVRYTSIHSPLPTGRLLALYEEESHANGEIIIVGPNNALREDYFIRGSSLSRHAEAGSPNEDIPPEEESWDSEDKSPTLLRTVIVISSRLSMATLLSFPPTITHLALVRIPAPISLHRLPKTCPLLVFLDLSYNDWLSSPSIETLRSWDRIDWSRWRELKDLGLRGSNMPKNMLDKVNQGRWEDVDIIQ</sequence>
<dbReference type="OrthoDB" id="3264363at2759"/>
<evidence type="ECO:0000313" key="2">
    <source>
        <dbReference type="EMBL" id="TFK30014.1"/>
    </source>
</evidence>
<organism evidence="2 3">
    <name type="scientific">Coprinopsis marcescibilis</name>
    <name type="common">Agaric fungus</name>
    <name type="synonym">Psathyrella marcescibilis</name>
    <dbReference type="NCBI Taxonomy" id="230819"/>
    <lineage>
        <taxon>Eukaryota</taxon>
        <taxon>Fungi</taxon>
        <taxon>Dikarya</taxon>
        <taxon>Basidiomycota</taxon>
        <taxon>Agaricomycotina</taxon>
        <taxon>Agaricomycetes</taxon>
        <taxon>Agaricomycetidae</taxon>
        <taxon>Agaricales</taxon>
        <taxon>Agaricineae</taxon>
        <taxon>Psathyrellaceae</taxon>
        <taxon>Coprinopsis</taxon>
    </lineage>
</organism>
<gene>
    <name evidence="2" type="ORF">FA15DRAFT_630848</name>
</gene>